<dbReference type="EMBL" id="RJMB01000015">
    <property type="protein sequence ID" value="RNL83603.1"/>
    <property type="molecule type" value="Genomic_DNA"/>
</dbReference>
<organism evidence="7 8">
    <name type="scientific">Halostreptopolyspora alba</name>
    <dbReference type="NCBI Taxonomy" id="2487137"/>
    <lineage>
        <taxon>Bacteria</taxon>
        <taxon>Bacillati</taxon>
        <taxon>Actinomycetota</taxon>
        <taxon>Actinomycetes</taxon>
        <taxon>Streptosporangiales</taxon>
        <taxon>Nocardiopsidaceae</taxon>
        <taxon>Halostreptopolyspora</taxon>
    </lineage>
</organism>
<feature type="binding site" evidence="4">
    <location>
        <position position="100"/>
    </location>
    <ligand>
        <name>pyridoxal 5'-phosphate</name>
        <dbReference type="ChEBI" id="CHEBI:597326"/>
    </ligand>
</feature>
<dbReference type="Pfam" id="PF22580">
    <property type="entry name" value="KYNU_C"/>
    <property type="match status" value="1"/>
</dbReference>
<evidence type="ECO:0000256" key="1">
    <source>
        <dbReference type="ARBA" id="ARBA00022642"/>
    </source>
</evidence>
<comment type="catalytic activity">
    <reaction evidence="4 6">
        <text>L-kynurenine + H2O = anthranilate + L-alanine + H(+)</text>
        <dbReference type="Rhea" id="RHEA:16813"/>
        <dbReference type="ChEBI" id="CHEBI:15377"/>
        <dbReference type="ChEBI" id="CHEBI:15378"/>
        <dbReference type="ChEBI" id="CHEBI:16567"/>
        <dbReference type="ChEBI" id="CHEBI:57959"/>
        <dbReference type="ChEBI" id="CHEBI:57972"/>
        <dbReference type="EC" id="3.7.1.3"/>
    </reaction>
</comment>
<dbReference type="UniPathway" id="UPA00253">
    <property type="reaction ID" value="UER00329"/>
</dbReference>
<evidence type="ECO:0000256" key="6">
    <source>
        <dbReference type="PIRNR" id="PIRNR038800"/>
    </source>
</evidence>
<comment type="pathway">
    <text evidence="4 6">Amino-acid degradation; L-kynurenine degradation; L-alanine and anthranilate from L-kynurenine: step 1/1.</text>
</comment>
<evidence type="ECO:0000256" key="5">
    <source>
        <dbReference type="NCBIfam" id="TIGR01814"/>
    </source>
</evidence>
<feature type="modified residue" description="N6-(pyridoxal phosphate)lysine" evidence="4">
    <location>
        <position position="225"/>
    </location>
</feature>
<dbReference type="AlphaFoldDB" id="A0A3N0E713"/>
<dbReference type="UniPathway" id="UPA00334">
    <property type="reaction ID" value="UER00455"/>
</dbReference>
<dbReference type="HAMAP" id="MF_01970">
    <property type="entry name" value="Kynureninase"/>
    <property type="match status" value="1"/>
</dbReference>
<name>A0A3N0E713_9ACTN</name>
<feature type="binding site" evidence="4">
    <location>
        <position position="202"/>
    </location>
    <ligand>
        <name>pyridoxal 5'-phosphate</name>
        <dbReference type="ChEBI" id="CHEBI:597326"/>
    </ligand>
</feature>
<dbReference type="InterPro" id="IPR010111">
    <property type="entry name" value="Kynureninase"/>
</dbReference>
<dbReference type="GO" id="GO:0009435">
    <property type="term" value="P:NAD+ biosynthetic process"/>
    <property type="evidence" value="ECO:0007669"/>
    <property type="project" value="UniProtKB-UniRule"/>
</dbReference>
<evidence type="ECO:0000256" key="2">
    <source>
        <dbReference type="ARBA" id="ARBA00022801"/>
    </source>
</evidence>
<sequence>MTPLTREECAKLDTEDPLAGFREEFTLPEGVVYLDGNSLGALPKATPERVARVVEREWGADLVASWSTAGWWDQPRALGAKIAPLVGADTHEVVVGDSTSTNLFKTLVAALRQNPDRKVVVGESGNFPTDLYVTQGVVELVGATERRVAPGEPDLEAALATGDVAVVVLSHVDYHTGTLRDMAGVTRLAHEYGALVIWDLCHSVGALPIELGACEVDFAVGCTYKYLNGGPGAPAFTFVAERHHASARQPITGWHGHARPFEFSGEYVPAEGASHFLSGAQSLIAAAALEVSLELWSRVDLGQLRAKSLALTDLFVSLVADAGLTLVTPLAEERRGSQVSLRHPDGPAGEAVVRAMAERGVVGDFRQPDVLRFGFAPLYLRHVDVHDAAMALVEVLRSHG</sequence>
<comment type="cofactor">
    <cofactor evidence="4 6">
        <name>pyridoxal 5'-phosphate</name>
        <dbReference type="ChEBI" id="CHEBI:597326"/>
    </cofactor>
</comment>
<dbReference type="GO" id="GO:0043420">
    <property type="term" value="P:anthranilate metabolic process"/>
    <property type="evidence" value="ECO:0007669"/>
    <property type="project" value="TreeGrafter"/>
</dbReference>
<dbReference type="NCBIfam" id="TIGR01814">
    <property type="entry name" value="kynureninase"/>
    <property type="match status" value="1"/>
</dbReference>
<dbReference type="GO" id="GO:0019805">
    <property type="term" value="P:quinolinate biosynthetic process"/>
    <property type="evidence" value="ECO:0007669"/>
    <property type="project" value="UniProtKB-UniRule"/>
</dbReference>
<dbReference type="Gene3D" id="3.90.1150.10">
    <property type="entry name" value="Aspartate Aminotransferase, domain 1"/>
    <property type="match status" value="1"/>
</dbReference>
<dbReference type="InterPro" id="IPR015422">
    <property type="entry name" value="PyrdxlP-dep_Trfase_small"/>
</dbReference>
<comment type="function">
    <text evidence="4 6">Catalyzes the cleavage of L-kynurenine (L-Kyn) and L-3-hydroxykynurenine (L-3OHKyn) into anthranilic acid (AA) and 3-hydroxyanthranilic acid (3-OHAA), respectively.</text>
</comment>
<dbReference type="PANTHER" id="PTHR14084">
    <property type="entry name" value="KYNURENINASE"/>
    <property type="match status" value="1"/>
</dbReference>
<dbReference type="InterPro" id="IPR015421">
    <property type="entry name" value="PyrdxlP-dep_Trfase_major"/>
</dbReference>
<keyword evidence="8" id="KW-1185">Reference proteome</keyword>
<dbReference type="GO" id="GO:0030170">
    <property type="term" value="F:pyridoxal phosphate binding"/>
    <property type="evidence" value="ECO:0007669"/>
    <property type="project" value="UniProtKB-UniRule"/>
</dbReference>
<dbReference type="Gene3D" id="3.40.640.10">
    <property type="entry name" value="Type I PLP-dependent aspartate aminotransferase-like (Major domain)"/>
    <property type="match status" value="1"/>
</dbReference>
<comment type="subunit">
    <text evidence="4 6">Homodimer.</text>
</comment>
<feature type="binding site" evidence="4">
    <location>
        <begin position="127"/>
        <end position="130"/>
    </location>
    <ligand>
        <name>pyridoxal 5'-phosphate</name>
        <dbReference type="ChEBI" id="CHEBI:597326"/>
    </ligand>
</feature>
<dbReference type="GO" id="GO:0005737">
    <property type="term" value="C:cytoplasm"/>
    <property type="evidence" value="ECO:0007669"/>
    <property type="project" value="UniProtKB-UniRule"/>
</dbReference>
<reference evidence="7 8" key="1">
    <citation type="submission" date="2018-11" db="EMBL/GenBank/DDBJ databases">
        <title>The genome draft of YIM 96095.</title>
        <authorList>
            <person name="Tang S.-K."/>
            <person name="Chunyu W.-X."/>
            <person name="Feng Y.-Z."/>
        </authorList>
    </citation>
    <scope>NUCLEOTIDE SEQUENCE [LARGE SCALE GENOMIC DNA]</scope>
    <source>
        <strain evidence="7 8">YIM 96095</strain>
    </source>
</reference>
<dbReference type="RefSeq" id="WP_123202063.1">
    <property type="nucleotide sequence ID" value="NZ_RJMB01000015.1"/>
</dbReference>
<comment type="pathway">
    <text evidence="4 6">Cofactor biosynthesis; NAD(+) biosynthesis; quinolinate from L-kynurenine: step 2/3.</text>
</comment>
<feature type="binding site" evidence="4">
    <location>
        <position position="224"/>
    </location>
    <ligand>
        <name>pyridoxal 5'-phosphate</name>
        <dbReference type="ChEBI" id="CHEBI:597326"/>
    </ligand>
</feature>
<dbReference type="SUPFAM" id="SSF53383">
    <property type="entry name" value="PLP-dependent transferases"/>
    <property type="match status" value="1"/>
</dbReference>
<feature type="binding site" evidence="4">
    <location>
        <position position="99"/>
    </location>
    <ligand>
        <name>pyridoxal 5'-phosphate</name>
        <dbReference type="ChEBI" id="CHEBI:597326"/>
    </ligand>
</feature>
<comment type="caution">
    <text evidence="7">The sequence shown here is derived from an EMBL/GenBank/DDBJ whole genome shotgun (WGS) entry which is preliminary data.</text>
</comment>
<evidence type="ECO:0000313" key="7">
    <source>
        <dbReference type="EMBL" id="RNL83603.1"/>
    </source>
</evidence>
<keyword evidence="2 4" id="KW-0378">Hydrolase</keyword>
<dbReference type="EC" id="3.7.1.3" evidence="4 5"/>
<feature type="binding site" evidence="4">
    <location>
        <position position="254"/>
    </location>
    <ligand>
        <name>pyridoxal 5'-phosphate</name>
        <dbReference type="ChEBI" id="CHEBI:597326"/>
    </ligand>
</feature>
<protein>
    <recommendedName>
        <fullName evidence="4 5">Kynureninase</fullName>
        <ecNumber evidence="4 5">3.7.1.3</ecNumber>
    </recommendedName>
    <alternativeName>
        <fullName evidence="4">L-kynurenine hydrolase</fullName>
    </alternativeName>
</protein>
<dbReference type="PANTHER" id="PTHR14084:SF0">
    <property type="entry name" value="KYNURENINASE"/>
    <property type="match status" value="1"/>
</dbReference>
<comment type="caution">
    <text evidence="4">Lacks conserved residue(s) required for the propagation of feature annotation.</text>
</comment>
<dbReference type="OrthoDB" id="9812626at2"/>
<dbReference type="Proteomes" id="UP000269198">
    <property type="component" value="Unassembled WGS sequence"/>
</dbReference>
<comment type="catalytic activity">
    <reaction evidence="6">
        <text>3-hydroxy-L-kynurenine + H2O = 3-hydroxyanthranilate + L-alanine + H(+)</text>
        <dbReference type="Rhea" id="RHEA:25143"/>
        <dbReference type="ChEBI" id="CHEBI:15377"/>
        <dbReference type="ChEBI" id="CHEBI:15378"/>
        <dbReference type="ChEBI" id="CHEBI:36559"/>
        <dbReference type="ChEBI" id="CHEBI:57972"/>
        <dbReference type="ChEBI" id="CHEBI:58125"/>
        <dbReference type="EC" id="3.7.1.3"/>
    </reaction>
</comment>
<evidence type="ECO:0000313" key="8">
    <source>
        <dbReference type="Proteomes" id="UP000269198"/>
    </source>
</evidence>
<gene>
    <name evidence="4 7" type="primary">kynU</name>
    <name evidence="7" type="ORF">EFW17_15230</name>
</gene>
<dbReference type="GO" id="GO:0030429">
    <property type="term" value="F:kynureninase activity"/>
    <property type="evidence" value="ECO:0007669"/>
    <property type="project" value="UniProtKB-UniRule"/>
</dbReference>
<comment type="similarity">
    <text evidence="4 6">Belongs to the kynureninase family.</text>
</comment>
<dbReference type="GO" id="GO:0097053">
    <property type="term" value="P:L-kynurenine catabolic process"/>
    <property type="evidence" value="ECO:0007669"/>
    <property type="project" value="UniProtKB-UniRule"/>
</dbReference>
<accession>A0A3N0E713</accession>
<evidence type="ECO:0000256" key="4">
    <source>
        <dbReference type="HAMAP-Rule" id="MF_01970"/>
    </source>
</evidence>
<dbReference type="PIRSF" id="PIRSF038800">
    <property type="entry name" value="KYNU"/>
    <property type="match status" value="1"/>
</dbReference>
<keyword evidence="3 4" id="KW-0663">Pyridoxal phosphate</keyword>
<evidence type="ECO:0000256" key="3">
    <source>
        <dbReference type="ARBA" id="ARBA00022898"/>
    </source>
</evidence>
<keyword evidence="1 4" id="KW-0662">Pyridine nucleotide biosynthesis</keyword>
<proteinExistence type="inferred from homology"/>
<dbReference type="InterPro" id="IPR015424">
    <property type="entry name" value="PyrdxlP-dep_Trfase"/>
</dbReference>
<dbReference type="GO" id="GO:0019441">
    <property type="term" value="P:L-tryptophan catabolic process to kynurenine"/>
    <property type="evidence" value="ECO:0007669"/>
    <property type="project" value="TreeGrafter"/>
</dbReference>
<feature type="binding site" evidence="4">
    <location>
        <position position="199"/>
    </location>
    <ligand>
        <name>pyridoxal 5'-phosphate</name>
        <dbReference type="ChEBI" id="CHEBI:597326"/>
    </ligand>
</feature>